<proteinExistence type="predicted"/>
<reference evidence="2 3" key="1">
    <citation type="submission" date="2018-02" db="EMBL/GenBank/DDBJ databases">
        <authorList>
            <person name="Cohen D.B."/>
            <person name="Kent A.D."/>
        </authorList>
    </citation>
    <scope>NUCLEOTIDE SEQUENCE [LARGE SCALE GENOMIC DNA]</scope>
    <source>
        <strain evidence="2 3">ULC007</strain>
    </source>
</reference>
<dbReference type="OrthoDB" id="9767597at2"/>
<comment type="caution">
    <text evidence="2">The sequence shown here is derived from an EMBL/GenBank/DDBJ whole genome shotgun (WGS) entry which is preliminary data.</text>
</comment>
<dbReference type="Proteomes" id="UP000238634">
    <property type="component" value="Unassembled WGS sequence"/>
</dbReference>
<keyword evidence="3" id="KW-1185">Reference proteome</keyword>
<dbReference type="RefSeq" id="WP_073068877.1">
    <property type="nucleotide sequence ID" value="NZ_MPPI01000001.1"/>
</dbReference>
<name>A0A2T1DP71_9CYAN</name>
<organism evidence="2 3">
    <name type="scientific">Phormidesmis priestleyi ULC007</name>
    <dbReference type="NCBI Taxonomy" id="1920490"/>
    <lineage>
        <taxon>Bacteria</taxon>
        <taxon>Bacillati</taxon>
        <taxon>Cyanobacteriota</taxon>
        <taxon>Cyanophyceae</taxon>
        <taxon>Leptolyngbyales</taxon>
        <taxon>Leptolyngbyaceae</taxon>
        <taxon>Phormidesmis</taxon>
    </lineage>
</organism>
<protein>
    <recommendedName>
        <fullName evidence="4">Conjugal transfer protein TrbI</fullName>
    </recommendedName>
</protein>
<dbReference type="STRING" id="1920490.GCA_001895925_00551"/>
<dbReference type="EMBL" id="PVWG01000001">
    <property type="protein sequence ID" value="PSB22245.1"/>
    <property type="molecule type" value="Genomic_DNA"/>
</dbReference>
<dbReference type="AlphaFoldDB" id="A0A2T1DP71"/>
<reference evidence="2 3" key="2">
    <citation type="submission" date="2018-03" db="EMBL/GenBank/DDBJ databases">
        <title>The ancient ancestry and fast evolution of plastids.</title>
        <authorList>
            <person name="Moore K.R."/>
            <person name="Magnabosco C."/>
            <person name="Momper L."/>
            <person name="Gold D.A."/>
            <person name="Bosak T."/>
            <person name="Fournier G.P."/>
        </authorList>
    </citation>
    <scope>NUCLEOTIDE SEQUENCE [LARGE SCALE GENOMIC DNA]</scope>
    <source>
        <strain evidence="2 3">ULC007</strain>
    </source>
</reference>
<gene>
    <name evidence="2" type="ORF">C7B65_00020</name>
</gene>
<evidence type="ECO:0000313" key="2">
    <source>
        <dbReference type="EMBL" id="PSB22245.1"/>
    </source>
</evidence>
<evidence type="ECO:0000256" key="1">
    <source>
        <dbReference type="SAM" id="SignalP"/>
    </source>
</evidence>
<feature type="chain" id="PRO_5015455527" description="Conjugal transfer protein TrbI" evidence="1">
    <location>
        <begin position="26"/>
        <end position="226"/>
    </location>
</feature>
<accession>A0A2T1DP71</accession>
<evidence type="ECO:0000313" key="3">
    <source>
        <dbReference type="Proteomes" id="UP000238634"/>
    </source>
</evidence>
<evidence type="ECO:0008006" key="4">
    <source>
        <dbReference type="Google" id="ProtNLM"/>
    </source>
</evidence>
<feature type="signal peptide" evidence="1">
    <location>
        <begin position="1"/>
        <end position="25"/>
    </location>
</feature>
<keyword evidence="1" id="KW-0732">Signal</keyword>
<sequence>MLKFRKWQTGTVLALTLGMTSTSLAPFAIGNAAAAPLFPSQQYPSTQPVQSGQVRIPRGTVLPVTYDNDKIVVAPNETSAVTLKIARNVRTSSGALLIPAGSQVEGELRPSQGGTQFFAKTLVLTNGDRLSIDASSNVVTRRETIQKGASTGSILTGAAIGAGAAAIISGITGNRRISVGKVLIGSGVGALGQFLLKRGSADVLVVNPQTDLSLTLNSSLTVNAVY</sequence>